<dbReference type="PANTHER" id="PTHR24421">
    <property type="entry name" value="NITRATE/NITRITE SENSOR PROTEIN NARX-RELATED"/>
    <property type="match status" value="1"/>
</dbReference>
<evidence type="ECO:0000259" key="6">
    <source>
        <dbReference type="Pfam" id="PF04024"/>
    </source>
</evidence>
<keyword evidence="3" id="KW-0902">Two-component regulatory system</keyword>
<organism evidence="7 8">
    <name type="scientific">Georgenia subflava</name>
    <dbReference type="NCBI Taxonomy" id="1622177"/>
    <lineage>
        <taxon>Bacteria</taxon>
        <taxon>Bacillati</taxon>
        <taxon>Actinomycetota</taxon>
        <taxon>Actinomycetes</taxon>
        <taxon>Micrococcales</taxon>
        <taxon>Bogoriellaceae</taxon>
        <taxon>Georgenia</taxon>
    </lineage>
</organism>
<evidence type="ECO:0000256" key="4">
    <source>
        <dbReference type="SAM" id="Phobius"/>
    </source>
</evidence>
<dbReference type="PANTHER" id="PTHR24421:SF61">
    <property type="entry name" value="OXYGEN SENSOR HISTIDINE KINASE NREB"/>
    <property type="match status" value="1"/>
</dbReference>
<dbReference type="InterPro" id="IPR003594">
    <property type="entry name" value="HATPase_dom"/>
</dbReference>
<dbReference type="OrthoDB" id="3534856at2"/>
<gene>
    <name evidence="7" type="ORF">GB881_16660</name>
</gene>
<keyword evidence="4" id="KW-1133">Transmembrane helix</keyword>
<keyword evidence="2" id="KW-0418">Kinase</keyword>
<feature type="transmembrane region" description="Helical" evidence="4">
    <location>
        <begin position="170"/>
        <end position="187"/>
    </location>
</feature>
<feature type="domain" description="Histidine kinase/HSP90-like ATPase" evidence="5">
    <location>
        <begin position="367"/>
        <end position="452"/>
    </location>
</feature>
<feature type="transmembrane region" description="Helical" evidence="4">
    <location>
        <begin position="239"/>
        <end position="261"/>
    </location>
</feature>
<name>A0A6N7EMJ7_9MICO</name>
<feature type="transmembrane region" description="Helical" evidence="4">
    <location>
        <begin position="143"/>
        <end position="164"/>
    </location>
</feature>
<dbReference type="Proteomes" id="UP000437709">
    <property type="component" value="Unassembled WGS sequence"/>
</dbReference>
<dbReference type="GO" id="GO:0000160">
    <property type="term" value="P:phosphorelay signal transduction system"/>
    <property type="evidence" value="ECO:0007669"/>
    <property type="project" value="UniProtKB-KW"/>
</dbReference>
<dbReference type="Pfam" id="PF02518">
    <property type="entry name" value="HATPase_c"/>
    <property type="match status" value="1"/>
</dbReference>
<protein>
    <submittedName>
        <fullName evidence="7">PspC domain-containing protein</fullName>
    </submittedName>
</protein>
<evidence type="ECO:0000259" key="5">
    <source>
        <dbReference type="Pfam" id="PF02518"/>
    </source>
</evidence>
<dbReference type="InterPro" id="IPR050482">
    <property type="entry name" value="Sensor_HK_TwoCompSys"/>
</dbReference>
<keyword evidence="1" id="KW-0808">Transferase</keyword>
<keyword evidence="4" id="KW-0812">Transmembrane</keyword>
<keyword evidence="8" id="KW-1185">Reference proteome</keyword>
<keyword evidence="4" id="KW-0472">Membrane</keyword>
<accession>A0A6N7EMJ7</accession>
<evidence type="ECO:0000256" key="2">
    <source>
        <dbReference type="ARBA" id="ARBA00022777"/>
    </source>
</evidence>
<dbReference type="EMBL" id="WHPC01000097">
    <property type="protein sequence ID" value="MPV38651.1"/>
    <property type="molecule type" value="Genomic_DNA"/>
</dbReference>
<dbReference type="Gene3D" id="3.30.565.10">
    <property type="entry name" value="Histidine kinase-like ATPase, C-terminal domain"/>
    <property type="match status" value="1"/>
</dbReference>
<comment type="caution">
    <text evidence="7">The sequence shown here is derived from an EMBL/GenBank/DDBJ whole genome shotgun (WGS) entry which is preliminary data.</text>
</comment>
<evidence type="ECO:0000313" key="8">
    <source>
        <dbReference type="Proteomes" id="UP000437709"/>
    </source>
</evidence>
<dbReference type="AlphaFoldDB" id="A0A6N7EMJ7"/>
<feature type="transmembrane region" description="Helical" evidence="4">
    <location>
        <begin position="93"/>
        <end position="113"/>
    </location>
</feature>
<evidence type="ECO:0000256" key="3">
    <source>
        <dbReference type="ARBA" id="ARBA00023012"/>
    </source>
</evidence>
<evidence type="ECO:0000313" key="7">
    <source>
        <dbReference type="EMBL" id="MPV38651.1"/>
    </source>
</evidence>
<dbReference type="SUPFAM" id="SSF55874">
    <property type="entry name" value="ATPase domain of HSP90 chaperone/DNA topoisomerase II/histidine kinase"/>
    <property type="match status" value="1"/>
</dbReference>
<reference evidence="7 8" key="1">
    <citation type="submission" date="2019-10" db="EMBL/GenBank/DDBJ databases">
        <title>Georgenia wutianyii sp. nov. and Georgenia yuyongxinii sp. nov. isolated from plateau pika (Ochotona curzoniae) in the Qinghai-Tibet plateau of China.</title>
        <authorList>
            <person name="Tian Z."/>
        </authorList>
    </citation>
    <scope>NUCLEOTIDE SEQUENCE [LARGE SCALE GENOMIC DNA]</scope>
    <source>
        <strain evidence="7 8">JCM 19765</strain>
    </source>
</reference>
<proteinExistence type="predicted"/>
<dbReference type="InterPro" id="IPR007168">
    <property type="entry name" value="Phageshock_PspC_N"/>
</dbReference>
<sequence length="456" mass="48294">MVPANPLHRACHHRGRPWSDPELGWGEPWIASVHEGPEAVACDDWAVSAPPVPAVGRRLPLRRPPQGRWLAGVCHGLAVHLDVPVAYVRLGAALTALAGGAGVLMYLWLWITVPAGDPRDAVRPAGRTRLAPRLRALQLTGPVRDIAIALALLAVAGMLLLWRADVAVPASWLVPALIVAAGAALAWGQLATLNRAGGLTPGGRSAVVLRVGGGVVLAVVGALLLVGRDESPVELLRGTAAGLAVVAGVAVVLAPLLLRLVRELGTEREARARESERADIAAHLHDSVLQTLSMIRARAGNSEEVSRLARAQERELREWLYTDRPAPGTSTADAVRQVAAEVEDLHGVAIEVVTAGDTEPDAGTEILVAATREALGNAVVHGRAPVSLYVEVTPEQTEVFVRDRGDGFDPDAIPDDRHGVRQSIVGRMDRHGGSARVRSRTTGTEVHLVMPRKGQQ</sequence>
<feature type="transmembrane region" description="Helical" evidence="4">
    <location>
        <begin position="207"/>
        <end position="227"/>
    </location>
</feature>
<dbReference type="GO" id="GO:0016301">
    <property type="term" value="F:kinase activity"/>
    <property type="evidence" value="ECO:0007669"/>
    <property type="project" value="UniProtKB-KW"/>
</dbReference>
<evidence type="ECO:0000256" key="1">
    <source>
        <dbReference type="ARBA" id="ARBA00022679"/>
    </source>
</evidence>
<dbReference type="InterPro" id="IPR036890">
    <property type="entry name" value="HATPase_C_sf"/>
</dbReference>
<dbReference type="Pfam" id="PF04024">
    <property type="entry name" value="PspC"/>
    <property type="match status" value="1"/>
</dbReference>
<feature type="domain" description="Phage shock protein PspC N-terminal" evidence="6">
    <location>
        <begin position="60"/>
        <end position="115"/>
    </location>
</feature>